<dbReference type="Proteomes" id="UP001498421">
    <property type="component" value="Unassembled WGS sequence"/>
</dbReference>
<dbReference type="Pfam" id="PF11913">
    <property type="entry name" value="DUF3431"/>
    <property type="match status" value="1"/>
</dbReference>
<name>A0ABR1IEG8_9HYPO</name>
<dbReference type="InterPro" id="IPR021838">
    <property type="entry name" value="DUF3431"/>
</dbReference>
<sequence>MVVARTLKQSVRWISREFPELQTTIYTVDDDNSALRIPKNKGNEAMVYISYIIDNYDMLPDIVIFAHAHPRAWHSDKILGHSTSTTIKRLNGAHVVRQGYVNLRCQWDPGCPGRTLSTQPKDSDDIEMIIYRQAWNEIRPESPVPKVIGQPCGGQFAASRSRIRATPQSQWEFYRTWLMTTNLTDHRAGRVWEYMWQVVLTGQAEWCPEQASCYCESFGVCFGSWGRFQGWEALEDQQKLLMDQLLREEGSSTKSSSLREEIDAVGLQMKQILTSAIQAGDRYVESLPVVHA</sequence>
<dbReference type="PANTHER" id="PTHR37490:SF3">
    <property type="entry name" value="DUF3431 DOMAIN CONTAINING PROTEIN"/>
    <property type="match status" value="1"/>
</dbReference>
<protein>
    <submittedName>
        <fullName evidence="1">Uncharacterized protein</fullName>
    </submittedName>
</protein>
<dbReference type="PANTHER" id="PTHR37490">
    <property type="entry name" value="EXPRESSED PROTEIN"/>
    <property type="match status" value="1"/>
</dbReference>
<gene>
    <name evidence="1" type="ORF">QQZ08_001838</name>
</gene>
<organism evidence="1 2">
    <name type="scientific">Neonectria magnoliae</name>
    <dbReference type="NCBI Taxonomy" id="2732573"/>
    <lineage>
        <taxon>Eukaryota</taxon>
        <taxon>Fungi</taxon>
        <taxon>Dikarya</taxon>
        <taxon>Ascomycota</taxon>
        <taxon>Pezizomycotina</taxon>
        <taxon>Sordariomycetes</taxon>
        <taxon>Hypocreomycetidae</taxon>
        <taxon>Hypocreales</taxon>
        <taxon>Nectriaceae</taxon>
        <taxon>Neonectria</taxon>
    </lineage>
</organism>
<reference evidence="1 2" key="1">
    <citation type="journal article" date="2025" name="Microbiol. Resour. Announc.">
        <title>Draft genome sequences for Neonectria magnoliae and Neonectria punicea, canker pathogens of Liriodendron tulipifera and Acer saccharum in West Virginia.</title>
        <authorList>
            <person name="Petronek H.M."/>
            <person name="Kasson M.T."/>
            <person name="Metheny A.M."/>
            <person name="Stauder C.M."/>
            <person name="Lovett B."/>
            <person name="Lynch S.C."/>
            <person name="Garnas J.R."/>
            <person name="Kasson L.R."/>
            <person name="Stajich J.E."/>
        </authorList>
    </citation>
    <scope>NUCLEOTIDE SEQUENCE [LARGE SCALE GENOMIC DNA]</scope>
    <source>
        <strain evidence="1 2">NRRL 64651</strain>
    </source>
</reference>
<comment type="caution">
    <text evidence="1">The sequence shown here is derived from an EMBL/GenBank/DDBJ whole genome shotgun (WGS) entry which is preliminary data.</text>
</comment>
<proteinExistence type="predicted"/>
<evidence type="ECO:0000313" key="1">
    <source>
        <dbReference type="EMBL" id="KAK7431620.1"/>
    </source>
</evidence>
<accession>A0ABR1IEG8</accession>
<keyword evidence="2" id="KW-1185">Reference proteome</keyword>
<evidence type="ECO:0000313" key="2">
    <source>
        <dbReference type="Proteomes" id="UP001498421"/>
    </source>
</evidence>
<dbReference type="EMBL" id="JAZAVK010000010">
    <property type="protein sequence ID" value="KAK7431620.1"/>
    <property type="molecule type" value="Genomic_DNA"/>
</dbReference>